<gene>
    <name evidence="8" type="primary">argA</name>
    <name evidence="10" type="ORF">EC580_09140</name>
</gene>
<dbReference type="GO" id="GO:0006526">
    <property type="term" value="P:L-arginine biosynthetic process"/>
    <property type="evidence" value="ECO:0007669"/>
    <property type="project" value="UniProtKB-UniRule"/>
</dbReference>
<dbReference type="PANTHER" id="PTHR30602">
    <property type="entry name" value="AMINO-ACID ACETYLTRANSFERASE"/>
    <property type="match status" value="1"/>
</dbReference>
<name>A0A3M8R1S7_9PROT</name>
<evidence type="ECO:0000256" key="1">
    <source>
        <dbReference type="ARBA" id="ARBA00004925"/>
    </source>
</evidence>
<evidence type="ECO:0000313" key="10">
    <source>
        <dbReference type="EMBL" id="RNF60560.1"/>
    </source>
</evidence>
<dbReference type="CDD" id="cd04237">
    <property type="entry name" value="AAK_NAGS-ABP"/>
    <property type="match status" value="1"/>
</dbReference>
<evidence type="ECO:0000256" key="3">
    <source>
        <dbReference type="ARBA" id="ARBA00022571"/>
    </source>
</evidence>
<evidence type="ECO:0000256" key="8">
    <source>
        <dbReference type="HAMAP-Rule" id="MF_01105"/>
    </source>
</evidence>
<dbReference type="NCBIfam" id="TIGR01890">
    <property type="entry name" value="N-Ac-Glu-synth"/>
    <property type="match status" value="1"/>
</dbReference>
<dbReference type="InterPro" id="IPR033719">
    <property type="entry name" value="NAGS_kin"/>
</dbReference>
<dbReference type="EC" id="2.3.1.1" evidence="8"/>
<dbReference type="InterPro" id="IPR000182">
    <property type="entry name" value="GNAT_dom"/>
</dbReference>
<dbReference type="CDD" id="cd04301">
    <property type="entry name" value="NAT_SF"/>
    <property type="match status" value="1"/>
</dbReference>
<evidence type="ECO:0000256" key="5">
    <source>
        <dbReference type="ARBA" id="ARBA00022679"/>
    </source>
</evidence>
<evidence type="ECO:0000256" key="6">
    <source>
        <dbReference type="ARBA" id="ARBA00023315"/>
    </source>
</evidence>
<dbReference type="SUPFAM" id="SSF53633">
    <property type="entry name" value="Carbamate kinase-like"/>
    <property type="match status" value="1"/>
</dbReference>
<dbReference type="Gene3D" id="3.40.630.30">
    <property type="match status" value="1"/>
</dbReference>
<comment type="subcellular location">
    <subcellularLocation>
        <location evidence="8">Cytoplasm</location>
    </subcellularLocation>
</comment>
<dbReference type="GO" id="GO:0005737">
    <property type="term" value="C:cytoplasm"/>
    <property type="evidence" value="ECO:0007669"/>
    <property type="project" value="UniProtKB-SubCell"/>
</dbReference>
<evidence type="ECO:0000256" key="7">
    <source>
        <dbReference type="ARBA" id="ARBA00048372"/>
    </source>
</evidence>
<keyword evidence="6 8" id="KW-0012">Acyltransferase</keyword>
<dbReference type="Gene3D" id="3.40.1160.10">
    <property type="entry name" value="Acetylglutamate kinase-like"/>
    <property type="match status" value="1"/>
</dbReference>
<dbReference type="InterPro" id="IPR016181">
    <property type="entry name" value="Acyl_CoA_acyltransferase"/>
</dbReference>
<comment type="similarity">
    <text evidence="2 8">Belongs to the acetyltransferase family. ArgA subfamily.</text>
</comment>
<dbReference type="HAMAP" id="MF_01105">
    <property type="entry name" value="N_acetyl_glu_synth"/>
    <property type="match status" value="1"/>
</dbReference>
<dbReference type="GO" id="GO:0004042">
    <property type="term" value="F:L-glutamate N-acetyltransferase activity"/>
    <property type="evidence" value="ECO:0007669"/>
    <property type="project" value="UniProtKB-UniRule"/>
</dbReference>
<reference evidence="10" key="1">
    <citation type="submission" date="2018-10" db="EMBL/GenBank/DDBJ databases">
        <title>Acidithiobacillus sulfuriphilus sp. nov.: an extremely acidophilic sulfur-oxidizing chemolithotroph isolated from a neutral pH environment.</title>
        <authorList>
            <person name="Falagan C."/>
            <person name="Moya-Beltran A."/>
            <person name="Quatrini R."/>
            <person name="Johnson D.B."/>
        </authorList>
    </citation>
    <scope>NUCLEOTIDE SEQUENCE [LARGE SCALE GENOMIC DNA]</scope>
    <source>
        <strain evidence="10">CJ-2</strain>
    </source>
</reference>
<accession>A0A3M8R1S7</accession>
<keyword evidence="4 8" id="KW-0028">Amino-acid biosynthesis</keyword>
<dbReference type="InterPro" id="IPR036393">
    <property type="entry name" value="AceGlu_kinase-like_sf"/>
</dbReference>
<evidence type="ECO:0000259" key="9">
    <source>
        <dbReference type="PROSITE" id="PS51186"/>
    </source>
</evidence>
<protein>
    <recommendedName>
        <fullName evidence="8">Amino-acid acetyltransferase</fullName>
        <ecNumber evidence="8">2.3.1.1</ecNumber>
    </recommendedName>
    <alternativeName>
        <fullName evidence="8">N-acetylglutamate synthase</fullName>
        <shortName evidence="8">AGS</shortName>
        <shortName evidence="8">NAGS</shortName>
    </alternativeName>
</protein>
<keyword evidence="5 8" id="KW-0808">Transferase</keyword>
<dbReference type="NCBIfam" id="NF003641">
    <property type="entry name" value="PRK05279.1"/>
    <property type="match status" value="1"/>
</dbReference>
<dbReference type="InterPro" id="IPR001048">
    <property type="entry name" value="Asp/Glu/Uridylate_kinase"/>
</dbReference>
<comment type="caution">
    <text evidence="10">The sequence shown here is derived from an EMBL/GenBank/DDBJ whole genome shotgun (WGS) entry which is preliminary data.</text>
</comment>
<comment type="catalytic activity">
    <reaction evidence="7 8">
        <text>L-glutamate + acetyl-CoA = N-acetyl-L-glutamate + CoA + H(+)</text>
        <dbReference type="Rhea" id="RHEA:24292"/>
        <dbReference type="ChEBI" id="CHEBI:15378"/>
        <dbReference type="ChEBI" id="CHEBI:29985"/>
        <dbReference type="ChEBI" id="CHEBI:44337"/>
        <dbReference type="ChEBI" id="CHEBI:57287"/>
        <dbReference type="ChEBI" id="CHEBI:57288"/>
        <dbReference type="EC" id="2.3.1.1"/>
    </reaction>
</comment>
<dbReference type="PROSITE" id="PS51186">
    <property type="entry name" value="GNAT"/>
    <property type="match status" value="1"/>
</dbReference>
<comment type="pathway">
    <text evidence="1 8">Amino-acid biosynthesis; L-arginine biosynthesis; N(2)-acetyl-L-ornithine from L-glutamate: step 1/4.</text>
</comment>
<dbReference type="Pfam" id="PF00696">
    <property type="entry name" value="AA_kinase"/>
    <property type="match status" value="1"/>
</dbReference>
<sequence>MNTNVFVRSFRESSPYIHRFRGQTFVISFGGDAIADGSIRTLAHDIALLNSLGINLVLVHGAGPQIDAAMAERGLQGERVGGRRITTAAAMEAVTGAVGAARLAVEAALSQGQMGSPMAGAGLQVVGGNFLTAQPLGILDGVDFQHTGKVRRVAVEALQRHLAADEVVLLSPIGVSPTGTLFNVRAEEVAVATASALGAAKLIFLMDAGGVSNREGSLLRQLTAAEAVAMLRENDTACPSSVRQHMESAIHACRGGVERVHLIPRHVDGALLRELFTREGLGTLISQDPFEHLRRATLADVPGILELIRPLEEGGILVRRSRERLEMEAEQFVVMERDGKIIACAALYPYPEQGMAEMACLAVDGDYRRQGRGEQLLTFCEGLAREQGLRQIFVLTTQTTHWFLERGFRQGTLEELPMPRQELYNMQRRSQVFFRFLT</sequence>
<keyword evidence="3 8" id="KW-0055">Arginine biosynthesis</keyword>
<dbReference type="RefSeq" id="WP_123104325.1">
    <property type="nucleotide sequence ID" value="NZ_CP127527.1"/>
</dbReference>
<feature type="domain" description="N-acetyltransferase" evidence="9">
    <location>
        <begin position="291"/>
        <end position="430"/>
    </location>
</feature>
<evidence type="ECO:0000256" key="4">
    <source>
        <dbReference type="ARBA" id="ARBA00022605"/>
    </source>
</evidence>
<dbReference type="PANTHER" id="PTHR30602:SF12">
    <property type="entry name" value="AMINO-ACID ACETYLTRANSFERASE NAGS1, CHLOROPLASTIC-RELATED"/>
    <property type="match status" value="1"/>
</dbReference>
<keyword evidence="8" id="KW-0963">Cytoplasm</keyword>
<dbReference type="UniPathway" id="UPA00068">
    <property type="reaction ID" value="UER00106"/>
</dbReference>
<dbReference type="InterPro" id="IPR010167">
    <property type="entry name" value="NH2A_AcTrfase"/>
</dbReference>
<dbReference type="PIRSF" id="PIRSF000423">
    <property type="entry name" value="ArgA"/>
    <property type="match status" value="1"/>
</dbReference>
<organism evidence="10">
    <name type="scientific">Acidithiobacillus sulfuriphilus</name>
    <dbReference type="NCBI Taxonomy" id="1867749"/>
    <lineage>
        <taxon>Bacteria</taxon>
        <taxon>Pseudomonadati</taxon>
        <taxon>Pseudomonadota</taxon>
        <taxon>Acidithiobacillia</taxon>
        <taxon>Acidithiobacillales</taxon>
        <taxon>Acidithiobacillaceae</taxon>
        <taxon>Acidithiobacillus</taxon>
    </lineage>
</organism>
<dbReference type="EMBL" id="RIZI01000174">
    <property type="protein sequence ID" value="RNF60560.1"/>
    <property type="molecule type" value="Genomic_DNA"/>
</dbReference>
<dbReference type="SUPFAM" id="SSF55729">
    <property type="entry name" value="Acyl-CoA N-acyltransferases (Nat)"/>
    <property type="match status" value="1"/>
</dbReference>
<dbReference type="AlphaFoldDB" id="A0A3M8R1S7"/>
<evidence type="ECO:0000256" key="2">
    <source>
        <dbReference type="ARBA" id="ARBA00009145"/>
    </source>
</evidence>
<dbReference type="Pfam" id="PF00583">
    <property type="entry name" value="Acetyltransf_1"/>
    <property type="match status" value="1"/>
</dbReference>
<dbReference type="OrthoDB" id="9802238at2"/>
<comment type="miscellaneous">
    <text evidence="8">In bacteria which possess the bifunctional enzyme ornithine acetyltransferase/N-acetylglutamate synthase (ArgJ), ArgA fulfills an anaplerotic role.</text>
</comment>
<proteinExistence type="inferred from homology"/>